<comment type="caution">
    <text evidence="1">The sequence shown here is derived from an EMBL/GenBank/DDBJ whole genome shotgun (WGS) entry which is preliminary data.</text>
</comment>
<evidence type="ECO:0000313" key="1">
    <source>
        <dbReference type="EMBL" id="EKD30391.1"/>
    </source>
</evidence>
<sequence length="41" mass="4169">NNDTSVAKDSITGIVKWVVKANGSALAVGADDSLIVLINAQ</sequence>
<accession>K1XZI9</accession>
<feature type="non-terminal residue" evidence="1">
    <location>
        <position position="1"/>
    </location>
</feature>
<gene>
    <name evidence="1" type="ORF">ACD_78C00070G0007</name>
</gene>
<protein>
    <submittedName>
        <fullName evidence="1">Uncharacterized protein</fullName>
    </submittedName>
</protein>
<dbReference type="EMBL" id="AMFJ01034070">
    <property type="protein sequence ID" value="EKD30391.1"/>
    <property type="molecule type" value="Genomic_DNA"/>
</dbReference>
<name>K1XZI9_9BACT</name>
<proteinExistence type="predicted"/>
<organism evidence="1">
    <name type="scientific">uncultured bacterium</name>
    <name type="common">gcode 4</name>
    <dbReference type="NCBI Taxonomy" id="1234023"/>
    <lineage>
        <taxon>Bacteria</taxon>
        <taxon>environmental samples</taxon>
    </lineage>
</organism>
<reference evidence="1" key="1">
    <citation type="journal article" date="2012" name="Science">
        <title>Fermentation, hydrogen, and sulfur metabolism in multiple uncultivated bacterial phyla.</title>
        <authorList>
            <person name="Wrighton K.C."/>
            <person name="Thomas B.C."/>
            <person name="Sharon I."/>
            <person name="Miller C.S."/>
            <person name="Castelle C.J."/>
            <person name="VerBerkmoes N.C."/>
            <person name="Wilkins M.J."/>
            <person name="Hettich R.L."/>
            <person name="Lipton M.S."/>
            <person name="Williams K.H."/>
            <person name="Long P.E."/>
            <person name="Banfield J.F."/>
        </authorList>
    </citation>
    <scope>NUCLEOTIDE SEQUENCE [LARGE SCALE GENOMIC DNA]</scope>
</reference>
<dbReference type="AlphaFoldDB" id="K1XZI9"/>